<dbReference type="Gene3D" id="2.130.10.10">
    <property type="entry name" value="YVTN repeat-like/Quinoprotein amine dehydrogenase"/>
    <property type="match status" value="1"/>
</dbReference>
<dbReference type="GO" id="GO:0015031">
    <property type="term" value="P:protein transport"/>
    <property type="evidence" value="ECO:0007669"/>
    <property type="project" value="UniProtKB-KW"/>
</dbReference>
<dbReference type="InterPro" id="IPR036322">
    <property type="entry name" value="WD40_repeat_dom_sf"/>
</dbReference>
<evidence type="ECO:0000256" key="7">
    <source>
        <dbReference type="ARBA" id="ARBA00022737"/>
    </source>
</evidence>
<evidence type="ECO:0000256" key="14">
    <source>
        <dbReference type="SAM" id="MobiDB-lite"/>
    </source>
</evidence>
<evidence type="ECO:0000256" key="13">
    <source>
        <dbReference type="ARBA" id="ARBA00039247"/>
    </source>
</evidence>
<dbReference type="EMBL" id="PJQD01000019">
    <property type="protein sequence ID" value="POY75071.1"/>
    <property type="molecule type" value="Genomic_DNA"/>
</dbReference>
<keyword evidence="8" id="KW-0967">Endosome</keyword>
<comment type="subcellular location">
    <subcellularLocation>
        <location evidence="2">Endosome membrane</location>
        <topology evidence="2">Peripheral membrane protein</topology>
    </subcellularLocation>
    <subcellularLocation>
        <location evidence="3">Preautophagosomal structure membrane</location>
        <topology evidence="3">Peripheral membrane protein</topology>
    </subcellularLocation>
    <subcellularLocation>
        <location evidence="1">Vacuole membrane</location>
        <topology evidence="1">Peripheral membrane protein</topology>
    </subcellularLocation>
</comment>
<keyword evidence="7" id="KW-0677">Repeat</keyword>
<evidence type="ECO:0000256" key="1">
    <source>
        <dbReference type="ARBA" id="ARBA00004148"/>
    </source>
</evidence>
<evidence type="ECO:0000256" key="3">
    <source>
        <dbReference type="ARBA" id="ARBA00004623"/>
    </source>
</evidence>
<evidence type="ECO:0000313" key="16">
    <source>
        <dbReference type="Proteomes" id="UP000237144"/>
    </source>
</evidence>
<dbReference type="Pfam" id="PF21032">
    <property type="entry name" value="PROPPIN"/>
    <property type="match status" value="2"/>
</dbReference>
<evidence type="ECO:0000256" key="9">
    <source>
        <dbReference type="ARBA" id="ARBA00022927"/>
    </source>
</evidence>
<dbReference type="GO" id="GO:0006914">
    <property type="term" value="P:autophagy"/>
    <property type="evidence" value="ECO:0007669"/>
    <property type="project" value="UniProtKB-KW"/>
</dbReference>
<dbReference type="SUPFAM" id="SSF50978">
    <property type="entry name" value="WD40 repeat-like"/>
    <property type="match status" value="1"/>
</dbReference>
<proteinExistence type="inferred from homology"/>
<evidence type="ECO:0000256" key="10">
    <source>
        <dbReference type="ARBA" id="ARBA00023006"/>
    </source>
</evidence>
<dbReference type="InterPro" id="IPR015943">
    <property type="entry name" value="WD40/YVTN_repeat-like_dom_sf"/>
</dbReference>
<evidence type="ECO:0000256" key="6">
    <source>
        <dbReference type="ARBA" id="ARBA00022574"/>
    </source>
</evidence>
<reference evidence="15 16" key="1">
    <citation type="journal article" date="2018" name="Front. Microbiol.">
        <title>Prospects for Fungal Bioremediation of Acidic Radioactive Waste Sites: Characterization and Genome Sequence of Rhodotorula taiwanensis MD1149.</title>
        <authorList>
            <person name="Tkavc R."/>
            <person name="Matrosova V.Y."/>
            <person name="Grichenko O.E."/>
            <person name="Gostincar C."/>
            <person name="Volpe R.P."/>
            <person name="Klimenkova P."/>
            <person name="Gaidamakova E.K."/>
            <person name="Zhou C.E."/>
            <person name="Stewart B.J."/>
            <person name="Lyman M.G."/>
            <person name="Malfatti S.A."/>
            <person name="Rubinfeld B."/>
            <person name="Courtot M."/>
            <person name="Singh J."/>
            <person name="Dalgard C.L."/>
            <person name="Hamilton T."/>
            <person name="Frey K.G."/>
            <person name="Gunde-Cimerman N."/>
            <person name="Dugan L."/>
            <person name="Daly M.J."/>
        </authorList>
    </citation>
    <scope>NUCLEOTIDE SEQUENCE [LARGE SCALE GENOMIC DNA]</scope>
    <source>
        <strain evidence="15 16">MD1149</strain>
    </source>
</reference>
<dbReference type="OrthoDB" id="1667587at2759"/>
<evidence type="ECO:0000256" key="2">
    <source>
        <dbReference type="ARBA" id="ARBA00004481"/>
    </source>
</evidence>
<comment type="similarity">
    <text evidence="12">Belongs to the WD repeat PROPPIN family.</text>
</comment>
<dbReference type="Proteomes" id="UP000237144">
    <property type="component" value="Unassembled WGS sequence"/>
</dbReference>
<evidence type="ECO:0000256" key="12">
    <source>
        <dbReference type="ARBA" id="ARBA00025740"/>
    </source>
</evidence>
<protein>
    <recommendedName>
        <fullName evidence="13">Autophagy-related protein 18</fullName>
    </recommendedName>
</protein>
<gene>
    <name evidence="15" type="ORF">BMF94_1700</name>
</gene>
<organism evidence="15 16">
    <name type="scientific">Rhodotorula taiwanensis</name>
    <dbReference type="NCBI Taxonomy" id="741276"/>
    <lineage>
        <taxon>Eukaryota</taxon>
        <taxon>Fungi</taxon>
        <taxon>Dikarya</taxon>
        <taxon>Basidiomycota</taxon>
        <taxon>Pucciniomycotina</taxon>
        <taxon>Microbotryomycetes</taxon>
        <taxon>Sporidiobolales</taxon>
        <taxon>Sporidiobolaceae</taxon>
        <taxon>Rhodotorula</taxon>
    </lineage>
</organism>
<sequence>MLTTFKTYALDADPFWTRPPIMSASSKSAARGGIRSNPDLLCVSFNQDSTCIATGTRKGYTITNCEPFGKVYGRSDGATSIVEMLFCTSLVALVGAGDRPASSTRRLQIVNTKRQSTICELTFPTTILAVKLNRRRLVVVLEERIYVYDISNMKLLHEIETSPNPNAICALAPSSENSYLAYPSPLPSPATPFQTSSPETKQSGDVLLFDAVSLSVTNIVQAHKSPVAFVALNAAGTMLATASDKGTVIRVFSIPNGDRLHEFRRGSYPAKIYSISFNAASTLLCVSSDTETVHIFRLVGPASKKRPVASTPEWHEDQPDRFGTPGSLARNGSNDSGSAAGGGYEALIESKRKANESSSGVGGTLRKKSISLGRGLAGSVGGLLPGAVSGIWDPQRDFAFLKVPTSGVKSVVALSSSTPQVMVVTSEGVFYSYAIDLENGGECVLQKSYSLLEGMGDDVGGPQLGD</sequence>
<keyword evidence="11" id="KW-0472">Membrane</keyword>
<dbReference type="InterPro" id="IPR048720">
    <property type="entry name" value="PROPPIN"/>
</dbReference>
<evidence type="ECO:0000256" key="4">
    <source>
        <dbReference type="ARBA" id="ARBA00022448"/>
    </source>
</evidence>
<evidence type="ECO:0000313" key="15">
    <source>
        <dbReference type="EMBL" id="POY75071.1"/>
    </source>
</evidence>
<keyword evidence="10" id="KW-0072">Autophagy</keyword>
<keyword evidence="9" id="KW-0653">Protein transport</keyword>
<dbReference type="SMART" id="SM00320">
    <property type="entry name" value="WD40"/>
    <property type="match status" value="2"/>
</dbReference>
<dbReference type="STRING" id="741276.A0A2S5BE91"/>
<comment type="caution">
    <text evidence="15">The sequence shown here is derived from an EMBL/GenBank/DDBJ whole genome shotgun (WGS) entry which is preliminary data.</text>
</comment>
<dbReference type="AlphaFoldDB" id="A0A2S5BE91"/>
<dbReference type="GO" id="GO:0010008">
    <property type="term" value="C:endosome membrane"/>
    <property type="evidence" value="ECO:0007669"/>
    <property type="project" value="UniProtKB-SubCell"/>
</dbReference>
<keyword evidence="5" id="KW-0926">Vacuole</keyword>
<name>A0A2S5BE91_9BASI</name>
<dbReference type="GO" id="GO:0034045">
    <property type="term" value="C:phagophore assembly site membrane"/>
    <property type="evidence" value="ECO:0007669"/>
    <property type="project" value="UniProtKB-SubCell"/>
</dbReference>
<evidence type="ECO:0000256" key="8">
    <source>
        <dbReference type="ARBA" id="ARBA00022753"/>
    </source>
</evidence>
<keyword evidence="6" id="KW-0853">WD repeat</keyword>
<evidence type="ECO:0000256" key="5">
    <source>
        <dbReference type="ARBA" id="ARBA00022554"/>
    </source>
</evidence>
<dbReference type="InterPro" id="IPR001680">
    <property type="entry name" value="WD40_rpt"/>
</dbReference>
<dbReference type="PANTHER" id="PTHR11227">
    <property type="entry name" value="WD-REPEAT PROTEIN INTERACTING WITH PHOSPHOINOSIDES WIPI -RELATED"/>
    <property type="match status" value="1"/>
</dbReference>
<keyword evidence="16" id="KW-1185">Reference proteome</keyword>
<dbReference type="FunFam" id="2.130.10.10:FF:000965">
    <property type="entry name" value="Autophagy-like protein 18 Atg18"/>
    <property type="match status" value="1"/>
</dbReference>
<evidence type="ECO:0000256" key="11">
    <source>
        <dbReference type="ARBA" id="ARBA00023136"/>
    </source>
</evidence>
<dbReference type="GO" id="GO:0005774">
    <property type="term" value="C:vacuolar membrane"/>
    <property type="evidence" value="ECO:0007669"/>
    <property type="project" value="UniProtKB-SubCell"/>
</dbReference>
<feature type="region of interest" description="Disordered" evidence="14">
    <location>
        <begin position="305"/>
        <end position="342"/>
    </location>
</feature>
<accession>A0A2S5BE91</accession>
<keyword evidence="4" id="KW-0813">Transport</keyword>